<dbReference type="FunFam" id="1.25.40.10:FF:000031">
    <property type="entry name" value="Pentatricopeptide repeat-containing protein mitochondrial"/>
    <property type="match status" value="1"/>
</dbReference>
<reference evidence="6" key="1">
    <citation type="journal article" date="2019" name="Curr. Biol.">
        <title>Genome Sequence of Striga asiatica Provides Insight into the Evolution of Plant Parasitism.</title>
        <authorList>
            <person name="Yoshida S."/>
            <person name="Kim S."/>
            <person name="Wafula E.K."/>
            <person name="Tanskanen J."/>
            <person name="Kim Y.M."/>
            <person name="Honaas L."/>
            <person name="Yang Z."/>
            <person name="Spallek T."/>
            <person name="Conn C.E."/>
            <person name="Ichihashi Y."/>
            <person name="Cheong K."/>
            <person name="Cui S."/>
            <person name="Der J.P."/>
            <person name="Gundlach H."/>
            <person name="Jiao Y."/>
            <person name="Hori C."/>
            <person name="Ishida J.K."/>
            <person name="Kasahara H."/>
            <person name="Kiba T."/>
            <person name="Kim M.S."/>
            <person name="Koo N."/>
            <person name="Laohavisit A."/>
            <person name="Lee Y.H."/>
            <person name="Lumba S."/>
            <person name="McCourt P."/>
            <person name="Mortimer J.C."/>
            <person name="Mutuku J.M."/>
            <person name="Nomura T."/>
            <person name="Sasaki-Sekimoto Y."/>
            <person name="Seto Y."/>
            <person name="Wang Y."/>
            <person name="Wakatake T."/>
            <person name="Sakakibara H."/>
            <person name="Demura T."/>
            <person name="Yamaguchi S."/>
            <person name="Yoneyama K."/>
            <person name="Manabe R.I."/>
            <person name="Nelson D.C."/>
            <person name="Schulman A.H."/>
            <person name="Timko M.P."/>
            <person name="dePamphilis C.W."/>
            <person name="Choi D."/>
            <person name="Shirasu K."/>
        </authorList>
    </citation>
    <scope>NUCLEOTIDE SEQUENCE [LARGE SCALE GENOMIC DNA]</scope>
    <source>
        <strain evidence="6">cv. UVA1</strain>
    </source>
</reference>
<sequence>MLSFPKVLGASMKYPLLFPSPGRQFSHMNNSKAVNQWNRTVVVVKRLYSTHRKYGTNAIDAHAIKTAFNLQTSRHNNQLQDLLKRNQISEARQLFDWMPQRNTLSFNMMISCHLKLGELFHARELFNSMSYRTAITWTTLIGGYAQNNQPREAFNLFVEMLRTDVRPDSVTFTTVLSGCDETITKRDVSQVHAQVAKFGFRADLSLCNSLLDSYCKSRSLDSAFDFFMEMGLRDTITFNTIITGCSREGAIGEAVRFFVGMQDYGFRPTNFTFAALLRACADVNDTALGLLIHGLVIKANFVQDVFICNALLDFYSKHDFVEDMRTLFDQMPVLDGVSYNILITSYAKNVRLEESLCLFKRLRLTNFSRRDFPFSTMLSVAANMQDIKMGRQLHAQALVTNADSETQVANALVDMYGRCGKFEQAKYLFTSLACMDTIPWTVMISAYIHRGLNAEALDLFNEMRRADIHADQSTFASILNASASLALISLGKQLHARLITAGFESNVYCASALLDMYAKCGSLKDSSAIFVSMPERNSISWNAMISAYAKDGDAEATFRSFEDMASSGFRPDHVSFLSVLTACSHNGRVDEALRYFDTMTRTHGLVPRREHYASLVDVLCRRGRFAEAEEWMERMPFEPDEIMWSSVLNSCRIHKNREFAKRAAGELFKLDGLRDAAAYVTMSNIYAEAGEWDDVAKVKKAMRERGVRKVPACSWVEVDREVHVFSVNDRAHPLSKEIRRKIDELAERMEVEGYQPDVSCALQKVDDEAKAESLKYHSERLAIAFALIKTKEGLPIVVMKNLRACVDCHAAIKVISRIVGREITVRDSSRFHRFKDGAIVGIRLIDCCETELEFVLGVVFLTAVQYTIDATTARPTRCPKPRRAGTNKDLVSQGSVAVSYNRQLVLLSSIHVAIASVAGCFCPISMPTRANGVKLWVSGKKRERL</sequence>
<proteinExistence type="inferred from homology"/>
<feature type="repeat" description="PPR" evidence="3">
    <location>
        <begin position="572"/>
        <end position="607"/>
    </location>
</feature>
<dbReference type="InterPro" id="IPR002885">
    <property type="entry name" value="PPR_rpt"/>
</dbReference>
<evidence type="ECO:0000256" key="2">
    <source>
        <dbReference type="ARBA" id="ARBA00022737"/>
    </source>
</evidence>
<feature type="repeat" description="PPR" evidence="3">
    <location>
        <begin position="675"/>
        <end position="709"/>
    </location>
</feature>
<dbReference type="GO" id="GO:0008270">
    <property type="term" value="F:zinc ion binding"/>
    <property type="evidence" value="ECO:0007669"/>
    <property type="project" value="InterPro"/>
</dbReference>
<dbReference type="PROSITE" id="PS51375">
    <property type="entry name" value="PPR"/>
    <property type="match status" value="8"/>
</dbReference>
<evidence type="ECO:0000313" key="5">
    <source>
        <dbReference type="EMBL" id="GER33407.1"/>
    </source>
</evidence>
<feature type="repeat" description="PPR" evidence="3">
    <location>
        <begin position="537"/>
        <end position="571"/>
    </location>
</feature>
<dbReference type="InterPro" id="IPR032867">
    <property type="entry name" value="DYW_dom"/>
</dbReference>
<dbReference type="Pfam" id="PF13041">
    <property type="entry name" value="PPR_2"/>
    <property type="match status" value="4"/>
</dbReference>
<dbReference type="FunFam" id="1.25.40.10:FF:001404">
    <property type="entry name" value="Putative pentatricopeptide repeat-containing protein"/>
    <property type="match status" value="1"/>
</dbReference>
<dbReference type="GO" id="GO:0009451">
    <property type="term" value="P:RNA modification"/>
    <property type="evidence" value="ECO:0007669"/>
    <property type="project" value="InterPro"/>
</dbReference>
<protein>
    <submittedName>
        <fullName evidence="5">Pentatricopeptide repeat-containing protein</fullName>
    </submittedName>
</protein>
<feature type="domain" description="DYW" evidence="4">
    <location>
        <begin position="753"/>
        <end position="838"/>
    </location>
</feature>
<dbReference type="Pfam" id="PF20431">
    <property type="entry name" value="E_motif"/>
    <property type="match status" value="1"/>
</dbReference>
<feature type="repeat" description="PPR" evidence="3">
    <location>
        <begin position="234"/>
        <end position="268"/>
    </location>
</feature>
<dbReference type="Pfam" id="PF01535">
    <property type="entry name" value="PPR"/>
    <property type="match status" value="6"/>
</dbReference>
<dbReference type="NCBIfam" id="TIGR00756">
    <property type="entry name" value="PPR"/>
    <property type="match status" value="8"/>
</dbReference>
<dbReference type="GO" id="GO:0003723">
    <property type="term" value="F:RNA binding"/>
    <property type="evidence" value="ECO:0007669"/>
    <property type="project" value="InterPro"/>
</dbReference>
<accession>A0A5A7PM26</accession>
<keyword evidence="2" id="KW-0677">Repeat</keyword>
<feature type="repeat" description="PPR" evidence="3">
    <location>
        <begin position="436"/>
        <end position="470"/>
    </location>
</feature>
<dbReference type="InterPro" id="IPR046848">
    <property type="entry name" value="E_motif"/>
</dbReference>
<keyword evidence="6" id="KW-1185">Reference proteome</keyword>
<dbReference type="OrthoDB" id="1882346at2759"/>
<dbReference type="Gene3D" id="1.25.40.10">
    <property type="entry name" value="Tetratricopeptide repeat domain"/>
    <property type="match status" value="6"/>
</dbReference>
<name>A0A5A7PM26_STRAF</name>
<dbReference type="AlphaFoldDB" id="A0A5A7PM26"/>
<dbReference type="InterPro" id="IPR046960">
    <property type="entry name" value="PPR_At4g14850-like_plant"/>
</dbReference>
<evidence type="ECO:0000256" key="3">
    <source>
        <dbReference type="PROSITE-ProRule" id="PRU00708"/>
    </source>
</evidence>
<dbReference type="InterPro" id="IPR011990">
    <property type="entry name" value="TPR-like_helical_dom_sf"/>
</dbReference>
<evidence type="ECO:0000259" key="4">
    <source>
        <dbReference type="Pfam" id="PF14432"/>
    </source>
</evidence>
<organism evidence="5 6">
    <name type="scientific">Striga asiatica</name>
    <name type="common">Asiatic witchweed</name>
    <name type="synonym">Buchnera asiatica</name>
    <dbReference type="NCBI Taxonomy" id="4170"/>
    <lineage>
        <taxon>Eukaryota</taxon>
        <taxon>Viridiplantae</taxon>
        <taxon>Streptophyta</taxon>
        <taxon>Embryophyta</taxon>
        <taxon>Tracheophyta</taxon>
        <taxon>Spermatophyta</taxon>
        <taxon>Magnoliopsida</taxon>
        <taxon>eudicotyledons</taxon>
        <taxon>Gunneridae</taxon>
        <taxon>Pentapetalae</taxon>
        <taxon>asterids</taxon>
        <taxon>lamiids</taxon>
        <taxon>Lamiales</taxon>
        <taxon>Orobanchaceae</taxon>
        <taxon>Buchnereae</taxon>
        <taxon>Striga</taxon>
    </lineage>
</organism>
<feature type="repeat" description="PPR" evidence="3">
    <location>
        <begin position="335"/>
        <end position="369"/>
    </location>
</feature>
<feature type="repeat" description="PPR" evidence="3">
    <location>
        <begin position="133"/>
        <end position="167"/>
    </location>
</feature>
<dbReference type="PANTHER" id="PTHR47926:SF533">
    <property type="entry name" value="DYW DOMAIN-CONTAINING PROTEIN"/>
    <property type="match status" value="1"/>
</dbReference>
<comment type="caution">
    <text evidence="5">The sequence shown here is derived from an EMBL/GenBank/DDBJ whole genome shotgun (WGS) entry which is preliminary data.</text>
</comment>
<gene>
    <name evidence="5" type="ORF">STAS_09552</name>
</gene>
<dbReference type="FunFam" id="1.25.40.10:FF:000227">
    <property type="entry name" value="Pentatricopeptide repeat-containing protein At3g13880"/>
    <property type="match status" value="1"/>
</dbReference>
<dbReference type="Pfam" id="PF14432">
    <property type="entry name" value="DYW_deaminase"/>
    <property type="match status" value="1"/>
</dbReference>
<dbReference type="EMBL" id="BKCP01004738">
    <property type="protein sequence ID" value="GER33407.1"/>
    <property type="molecule type" value="Genomic_DNA"/>
</dbReference>
<feature type="repeat" description="PPR" evidence="3">
    <location>
        <begin position="203"/>
        <end position="233"/>
    </location>
</feature>
<dbReference type="Proteomes" id="UP000325081">
    <property type="component" value="Unassembled WGS sequence"/>
</dbReference>
<evidence type="ECO:0000256" key="1">
    <source>
        <dbReference type="ARBA" id="ARBA00006643"/>
    </source>
</evidence>
<comment type="similarity">
    <text evidence="1">Belongs to the PPR family. PCMP-H subfamily.</text>
</comment>
<evidence type="ECO:0000313" key="6">
    <source>
        <dbReference type="Proteomes" id="UP000325081"/>
    </source>
</evidence>
<dbReference type="PANTHER" id="PTHR47926">
    <property type="entry name" value="PENTATRICOPEPTIDE REPEAT-CONTAINING PROTEIN"/>
    <property type="match status" value="1"/>
</dbReference>